<reference evidence="2 3" key="1">
    <citation type="submission" date="2015-11" db="EMBL/GenBank/DDBJ databases">
        <title>Genomic analysis of 38 Legionella species identifies large and diverse effector repertoires.</title>
        <authorList>
            <person name="Burstein D."/>
            <person name="Amaro F."/>
            <person name="Zusman T."/>
            <person name="Lifshitz Z."/>
            <person name="Cohen O."/>
            <person name="Gilbert J.A."/>
            <person name="Pupko T."/>
            <person name="Shuman H.A."/>
            <person name="Segal G."/>
        </authorList>
    </citation>
    <scope>NUCLEOTIDE SEQUENCE [LARGE SCALE GENOMIC DNA]</scope>
    <source>
        <strain evidence="2 3">ATCC 49504</strain>
    </source>
</reference>
<dbReference type="InterPro" id="IPR001623">
    <property type="entry name" value="DnaJ_domain"/>
</dbReference>
<evidence type="ECO:0000256" key="1">
    <source>
        <dbReference type="ARBA" id="ARBA00023186"/>
    </source>
</evidence>
<sequence length="283" mass="32061">MNFKDFFAGNALWGKLLGAFFGYLMAGPAGALLGIIVGNFFDRGLASHFTHPYYSFHSERRRGVQNVFFEATFKTLGYIAKADGRVSEEEIRVTNTLMTEMGLNRTQRAEARKLFGIGKTAGYNPLPLLDTLAQLCRHKPGLIQLFVDIQYRCAQAGMLDENKLKALDTVFSRFGFAPLHRQYRFYEDFGQRSSYRQSNSESAGRQYHAPPRTSLAEAYSLLEVNPSANRQDVKRAYRRLMSRNHPDKLIAQGLPEAMIKMATQKTQAISKAYDAICESRGWK</sequence>
<dbReference type="PROSITE" id="PS50076">
    <property type="entry name" value="DNAJ_2"/>
    <property type="match status" value="1"/>
</dbReference>
<evidence type="ECO:0000313" key="2">
    <source>
        <dbReference type="EMBL" id="KTC98923.1"/>
    </source>
</evidence>
<dbReference type="CDD" id="cd07316">
    <property type="entry name" value="terB_like_DjlA"/>
    <property type="match status" value="1"/>
</dbReference>
<dbReference type="PANTHER" id="PTHR24074">
    <property type="entry name" value="CO-CHAPERONE PROTEIN DJLA"/>
    <property type="match status" value="1"/>
</dbReference>
<dbReference type="InterPro" id="IPR029024">
    <property type="entry name" value="TerB-like"/>
</dbReference>
<dbReference type="Gene3D" id="1.10.287.110">
    <property type="entry name" value="DnaJ domain"/>
    <property type="match status" value="1"/>
</dbReference>
<organism evidence="2 3">
    <name type="scientific">Legionella geestiana</name>
    <dbReference type="NCBI Taxonomy" id="45065"/>
    <lineage>
        <taxon>Bacteria</taxon>
        <taxon>Pseudomonadati</taxon>
        <taxon>Pseudomonadota</taxon>
        <taxon>Gammaproteobacteria</taxon>
        <taxon>Legionellales</taxon>
        <taxon>Legionellaceae</taxon>
        <taxon>Legionella</taxon>
    </lineage>
</organism>
<dbReference type="Pfam" id="PF00226">
    <property type="entry name" value="DnaJ"/>
    <property type="match status" value="1"/>
</dbReference>
<name>A0A0W0TU28_9GAMM</name>
<proteinExistence type="predicted"/>
<dbReference type="Proteomes" id="UP000054785">
    <property type="component" value="Unassembled WGS sequence"/>
</dbReference>
<dbReference type="AlphaFoldDB" id="A0A0W0TU28"/>
<keyword evidence="1" id="KW-0143">Chaperone</keyword>
<comment type="caution">
    <text evidence="2">The sequence shown here is derived from an EMBL/GenBank/DDBJ whole genome shotgun (WGS) entry which is preliminary data.</text>
</comment>
<dbReference type="SMART" id="SM00271">
    <property type="entry name" value="DnaJ"/>
    <property type="match status" value="1"/>
</dbReference>
<evidence type="ECO:0000313" key="3">
    <source>
        <dbReference type="Proteomes" id="UP000054785"/>
    </source>
</evidence>
<dbReference type="EMBL" id="LNYC01000052">
    <property type="protein sequence ID" value="KTC98923.1"/>
    <property type="molecule type" value="Genomic_DNA"/>
</dbReference>
<dbReference type="InterPro" id="IPR050817">
    <property type="entry name" value="DjlA_DnaK_co-chaperone"/>
</dbReference>
<keyword evidence="3" id="KW-1185">Reference proteome</keyword>
<dbReference type="STRING" id="45065.Lgee_1369"/>
<dbReference type="PRINTS" id="PR00625">
    <property type="entry name" value="JDOMAIN"/>
</dbReference>
<dbReference type="Gene3D" id="1.10.3680.10">
    <property type="entry name" value="TerB-like"/>
    <property type="match status" value="1"/>
</dbReference>
<gene>
    <name evidence="2" type="ORF">Lgee_1369</name>
</gene>
<accession>A0A0W0TU28</accession>
<keyword evidence="2" id="KW-0346">Stress response</keyword>
<dbReference type="OrthoDB" id="9782583at2"/>
<dbReference type="InterPro" id="IPR036869">
    <property type="entry name" value="J_dom_sf"/>
</dbReference>
<dbReference type="RefSeq" id="WP_028386592.1">
    <property type="nucleotide sequence ID" value="NZ_CAAAHN010000022.1"/>
</dbReference>
<dbReference type="CDD" id="cd06257">
    <property type="entry name" value="DnaJ"/>
    <property type="match status" value="1"/>
</dbReference>
<protein>
    <submittedName>
        <fullName evidence="2">DNA binding protein DnaJ, heat shock protein</fullName>
    </submittedName>
</protein>
<dbReference type="SUPFAM" id="SSF46565">
    <property type="entry name" value="Chaperone J-domain"/>
    <property type="match status" value="1"/>
</dbReference>
<dbReference type="NCBIfam" id="NF006948">
    <property type="entry name" value="PRK09430.1"/>
    <property type="match status" value="1"/>
</dbReference>
<dbReference type="PATRIC" id="fig|45065.4.peg.1477"/>
<dbReference type="SUPFAM" id="SSF158682">
    <property type="entry name" value="TerB-like"/>
    <property type="match status" value="1"/>
</dbReference>